<sequence length="168" mass="19197">MGERCSGGADEADWVRKLVAETAELTGKFNLSDYVWFCKRDLRERFDSMMERIIEEHDIFAAGTESSAITTEWAMAELINHPEILNRARKEIDSVVGKSRLVQESDIPDLPYLQAIVKETMMLHPAAPLIMRESSRDCEIQGYKIPARTRLFVNVWAIGRDPNLDQPN</sequence>
<dbReference type="PRINTS" id="PR00463">
    <property type="entry name" value="EP450I"/>
</dbReference>
<evidence type="ECO:0000313" key="1">
    <source>
        <dbReference type="EMBL" id="CAI0388372.1"/>
    </source>
</evidence>
<dbReference type="Proteomes" id="UP001154282">
    <property type="component" value="Unassembled WGS sequence"/>
</dbReference>
<name>A0AAV0HUD7_9ROSI</name>
<comment type="caution">
    <text evidence="1">The sequence shown here is derived from an EMBL/GenBank/DDBJ whole genome shotgun (WGS) entry which is preliminary data.</text>
</comment>
<evidence type="ECO:0000313" key="2">
    <source>
        <dbReference type="Proteomes" id="UP001154282"/>
    </source>
</evidence>
<dbReference type="GO" id="GO:0020037">
    <property type="term" value="F:heme binding"/>
    <property type="evidence" value="ECO:0007669"/>
    <property type="project" value="InterPro"/>
</dbReference>
<accession>A0AAV0HUD7</accession>
<reference evidence="1" key="1">
    <citation type="submission" date="2022-08" db="EMBL/GenBank/DDBJ databases">
        <authorList>
            <person name="Gutierrez-Valencia J."/>
        </authorList>
    </citation>
    <scope>NUCLEOTIDE SEQUENCE</scope>
</reference>
<dbReference type="GO" id="GO:0016705">
    <property type="term" value="F:oxidoreductase activity, acting on paired donors, with incorporation or reduction of molecular oxygen"/>
    <property type="evidence" value="ECO:0007669"/>
    <property type="project" value="InterPro"/>
</dbReference>
<dbReference type="PANTHER" id="PTHR24281">
    <property type="entry name" value="STEROID 21-HYDROXYLASE-RELATED"/>
    <property type="match status" value="1"/>
</dbReference>
<dbReference type="InterPro" id="IPR036396">
    <property type="entry name" value="Cyt_P450_sf"/>
</dbReference>
<dbReference type="EMBL" id="CAMGYJ010000002">
    <property type="protein sequence ID" value="CAI0388372.1"/>
    <property type="molecule type" value="Genomic_DNA"/>
</dbReference>
<dbReference type="SUPFAM" id="SSF48264">
    <property type="entry name" value="Cytochrome P450"/>
    <property type="match status" value="1"/>
</dbReference>
<dbReference type="GO" id="GO:0004497">
    <property type="term" value="F:monooxygenase activity"/>
    <property type="evidence" value="ECO:0007669"/>
    <property type="project" value="InterPro"/>
</dbReference>
<dbReference type="Gene3D" id="1.10.630.10">
    <property type="entry name" value="Cytochrome P450"/>
    <property type="match status" value="1"/>
</dbReference>
<proteinExistence type="predicted"/>
<dbReference type="InterPro" id="IPR002401">
    <property type="entry name" value="Cyt_P450_E_grp-I"/>
</dbReference>
<keyword evidence="2" id="KW-1185">Reference proteome</keyword>
<dbReference type="Pfam" id="PF00067">
    <property type="entry name" value="p450"/>
    <property type="match status" value="1"/>
</dbReference>
<dbReference type="GO" id="GO:0005506">
    <property type="term" value="F:iron ion binding"/>
    <property type="evidence" value="ECO:0007669"/>
    <property type="project" value="InterPro"/>
</dbReference>
<dbReference type="InterPro" id="IPR001128">
    <property type="entry name" value="Cyt_P450"/>
</dbReference>
<organism evidence="1 2">
    <name type="scientific">Linum tenue</name>
    <dbReference type="NCBI Taxonomy" id="586396"/>
    <lineage>
        <taxon>Eukaryota</taxon>
        <taxon>Viridiplantae</taxon>
        <taxon>Streptophyta</taxon>
        <taxon>Embryophyta</taxon>
        <taxon>Tracheophyta</taxon>
        <taxon>Spermatophyta</taxon>
        <taxon>Magnoliopsida</taxon>
        <taxon>eudicotyledons</taxon>
        <taxon>Gunneridae</taxon>
        <taxon>Pentapetalae</taxon>
        <taxon>rosids</taxon>
        <taxon>fabids</taxon>
        <taxon>Malpighiales</taxon>
        <taxon>Linaceae</taxon>
        <taxon>Linum</taxon>
    </lineage>
</organism>
<protein>
    <submittedName>
        <fullName evidence="1">Uncharacterized protein</fullName>
    </submittedName>
</protein>
<dbReference type="AlphaFoldDB" id="A0AAV0HUD7"/>
<gene>
    <name evidence="1" type="ORF">LITE_LOCUS5815</name>
</gene>